<dbReference type="Pfam" id="PF13377">
    <property type="entry name" value="Peripla_BP_3"/>
    <property type="match status" value="1"/>
</dbReference>
<reference evidence="6" key="1">
    <citation type="submission" date="2023-02" db="EMBL/GenBank/DDBJ databases">
        <title>Nocardiopsis ansamitocini NBRC 112285.</title>
        <authorList>
            <person name="Ichikawa N."/>
            <person name="Sato H."/>
            <person name="Tonouchi N."/>
        </authorList>
    </citation>
    <scope>NUCLEOTIDE SEQUENCE</scope>
    <source>
        <strain evidence="6">NBRC 112285</strain>
    </source>
</reference>
<dbReference type="Pfam" id="PF00356">
    <property type="entry name" value="LacI"/>
    <property type="match status" value="1"/>
</dbReference>
<dbReference type="InterPro" id="IPR028082">
    <property type="entry name" value="Peripla_BP_I"/>
</dbReference>
<evidence type="ECO:0000256" key="4">
    <source>
        <dbReference type="SAM" id="MobiDB-lite"/>
    </source>
</evidence>
<evidence type="ECO:0000313" key="7">
    <source>
        <dbReference type="Proteomes" id="UP001165092"/>
    </source>
</evidence>
<dbReference type="Gene3D" id="3.40.50.2300">
    <property type="match status" value="2"/>
</dbReference>
<feature type="region of interest" description="Disordered" evidence="4">
    <location>
        <begin position="329"/>
        <end position="358"/>
    </location>
</feature>
<dbReference type="CDD" id="cd01392">
    <property type="entry name" value="HTH_LacI"/>
    <property type="match status" value="1"/>
</dbReference>
<keyword evidence="7" id="KW-1185">Reference proteome</keyword>
<dbReference type="GO" id="GO:0003700">
    <property type="term" value="F:DNA-binding transcription factor activity"/>
    <property type="evidence" value="ECO:0007669"/>
    <property type="project" value="TreeGrafter"/>
</dbReference>
<dbReference type="PANTHER" id="PTHR30146:SF138">
    <property type="entry name" value="TRANSCRIPTIONAL REGULATORY PROTEIN"/>
    <property type="match status" value="1"/>
</dbReference>
<dbReference type="InterPro" id="IPR000843">
    <property type="entry name" value="HTH_LacI"/>
</dbReference>
<dbReference type="CDD" id="cd06267">
    <property type="entry name" value="PBP1_LacI_sugar_binding-like"/>
    <property type="match status" value="1"/>
</dbReference>
<dbReference type="PANTHER" id="PTHR30146">
    <property type="entry name" value="LACI-RELATED TRANSCRIPTIONAL REPRESSOR"/>
    <property type="match status" value="1"/>
</dbReference>
<dbReference type="InterPro" id="IPR046335">
    <property type="entry name" value="LacI/GalR-like_sensor"/>
</dbReference>
<dbReference type="GO" id="GO:0000976">
    <property type="term" value="F:transcription cis-regulatory region binding"/>
    <property type="evidence" value="ECO:0007669"/>
    <property type="project" value="TreeGrafter"/>
</dbReference>
<dbReference type="PROSITE" id="PS50932">
    <property type="entry name" value="HTH_LACI_2"/>
    <property type="match status" value="1"/>
</dbReference>
<keyword evidence="1" id="KW-0805">Transcription regulation</keyword>
<evidence type="ECO:0000313" key="6">
    <source>
        <dbReference type="EMBL" id="GLU46521.1"/>
    </source>
</evidence>
<sequence length="358" mass="37287">MAGLEDVARIAGVSASTVSRAMSRPGMVAPTTLERVRTAAEQAGFRANPAARALTTGRTGFLAMLVPSIDNPFYAGSIAGAQAAAEASGRWLIIAVTDGSAEREAAALRDLESQVDGFVLLMPLAGAGELKRVHERKPVVVINRKVPGLTSFTVDTPGGLARIYDRLVELGHTRVAYLAGPPGSWMDRRRRQVLSEHSDRPGLSVRVLGPMPPEFSEGASHADAVLDSGCTAALAYNSSVLLGLVFELGRRGVRVPDDLSVAAADDMAFADLPGSPLTAVGVPVADLGRRAVAALDDLIGAAPGSPRPASRMLSTTVRLTGSLAAPRLRRVRSAGSTAPEQEAHHPSSQRELGSGEDA</sequence>
<dbReference type="SMART" id="SM00354">
    <property type="entry name" value="HTH_LACI"/>
    <property type="match status" value="1"/>
</dbReference>
<dbReference type="AlphaFoldDB" id="A0A9W6P3P8"/>
<proteinExistence type="predicted"/>
<dbReference type="InterPro" id="IPR010982">
    <property type="entry name" value="Lambda_DNA-bd_dom_sf"/>
</dbReference>
<name>A0A9W6P3P8_9ACTN</name>
<keyword evidence="3" id="KW-0804">Transcription</keyword>
<organism evidence="6 7">
    <name type="scientific">Nocardiopsis ansamitocini</name>
    <dbReference type="NCBI Taxonomy" id="1670832"/>
    <lineage>
        <taxon>Bacteria</taxon>
        <taxon>Bacillati</taxon>
        <taxon>Actinomycetota</taxon>
        <taxon>Actinomycetes</taxon>
        <taxon>Streptosporangiales</taxon>
        <taxon>Nocardiopsidaceae</taxon>
        <taxon>Nocardiopsis</taxon>
    </lineage>
</organism>
<evidence type="ECO:0000256" key="2">
    <source>
        <dbReference type="ARBA" id="ARBA00023125"/>
    </source>
</evidence>
<gene>
    <name evidence="6" type="ORF">Nans01_08720</name>
</gene>
<accession>A0A9W6P3P8</accession>
<dbReference type="SUPFAM" id="SSF47413">
    <property type="entry name" value="lambda repressor-like DNA-binding domains"/>
    <property type="match status" value="1"/>
</dbReference>
<dbReference type="SUPFAM" id="SSF53822">
    <property type="entry name" value="Periplasmic binding protein-like I"/>
    <property type="match status" value="1"/>
</dbReference>
<dbReference type="Gene3D" id="1.10.260.40">
    <property type="entry name" value="lambda repressor-like DNA-binding domains"/>
    <property type="match status" value="1"/>
</dbReference>
<evidence type="ECO:0000256" key="3">
    <source>
        <dbReference type="ARBA" id="ARBA00023163"/>
    </source>
</evidence>
<evidence type="ECO:0000256" key="1">
    <source>
        <dbReference type="ARBA" id="ARBA00023015"/>
    </source>
</evidence>
<comment type="caution">
    <text evidence="6">The sequence shown here is derived from an EMBL/GenBank/DDBJ whole genome shotgun (WGS) entry which is preliminary data.</text>
</comment>
<dbReference type="PROSITE" id="PS00356">
    <property type="entry name" value="HTH_LACI_1"/>
    <property type="match status" value="1"/>
</dbReference>
<protein>
    <recommendedName>
        <fullName evidence="5">HTH lacI-type domain-containing protein</fullName>
    </recommendedName>
</protein>
<dbReference type="Proteomes" id="UP001165092">
    <property type="component" value="Unassembled WGS sequence"/>
</dbReference>
<keyword evidence="2" id="KW-0238">DNA-binding</keyword>
<evidence type="ECO:0000259" key="5">
    <source>
        <dbReference type="PROSITE" id="PS50932"/>
    </source>
</evidence>
<dbReference type="RefSeq" id="WP_285757366.1">
    <property type="nucleotide sequence ID" value="NZ_BSQG01000001.1"/>
</dbReference>
<dbReference type="EMBL" id="BSQG01000001">
    <property type="protein sequence ID" value="GLU46521.1"/>
    <property type="molecule type" value="Genomic_DNA"/>
</dbReference>
<feature type="domain" description="HTH lacI-type" evidence="5">
    <location>
        <begin position="2"/>
        <end position="56"/>
    </location>
</feature>